<dbReference type="AlphaFoldDB" id="A0A4Y7K4N9"/>
<evidence type="ECO:0000313" key="3">
    <source>
        <dbReference type="Proteomes" id="UP000316621"/>
    </source>
</evidence>
<dbReference type="Gramene" id="RZC67796">
    <property type="protein sequence ID" value="RZC67796"/>
    <property type="gene ID" value="C5167_011487"/>
</dbReference>
<evidence type="ECO:0000256" key="1">
    <source>
        <dbReference type="SAM" id="Phobius"/>
    </source>
</evidence>
<dbReference type="EMBL" id="CM010720">
    <property type="protein sequence ID" value="RZC67796.1"/>
    <property type="molecule type" value="Genomic_DNA"/>
</dbReference>
<proteinExistence type="predicted"/>
<organism evidence="2 3">
    <name type="scientific">Papaver somniferum</name>
    <name type="common">Opium poppy</name>
    <dbReference type="NCBI Taxonomy" id="3469"/>
    <lineage>
        <taxon>Eukaryota</taxon>
        <taxon>Viridiplantae</taxon>
        <taxon>Streptophyta</taxon>
        <taxon>Embryophyta</taxon>
        <taxon>Tracheophyta</taxon>
        <taxon>Spermatophyta</taxon>
        <taxon>Magnoliopsida</taxon>
        <taxon>Ranunculales</taxon>
        <taxon>Papaveraceae</taxon>
        <taxon>Papaveroideae</taxon>
        <taxon>Papaver</taxon>
    </lineage>
</organism>
<keyword evidence="1" id="KW-0472">Membrane</keyword>
<name>A0A4Y7K4N9_PAPSO</name>
<accession>A0A4Y7K4N9</accession>
<reference evidence="2 3" key="1">
    <citation type="journal article" date="2018" name="Science">
        <title>The opium poppy genome and morphinan production.</title>
        <authorList>
            <person name="Guo L."/>
            <person name="Winzer T."/>
            <person name="Yang X."/>
            <person name="Li Y."/>
            <person name="Ning Z."/>
            <person name="He Z."/>
            <person name="Teodor R."/>
            <person name="Lu Y."/>
            <person name="Bowser T.A."/>
            <person name="Graham I.A."/>
            <person name="Ye K."/>
        </authorList>
    </citation>
    <scope>NUCLEOTIDE SEQUENCE [LARGE SCALE GENOMIC DNA]</scope>
    <source>
        <strain evidence="3">cv. HN1</strain>
        <tissue evidence="2">Leaves</tissue>
    </source>
</reference>
<evidence type="ECO:0000313" key="2">
    <source>
        <dbReference type="EMBL" id="RZC67796.1"/>
    </source>
</evidence>
<keyword evidence="1" id="KW-0812">Transmembrane</keyword>
<protein>
    <submittedName>
        <fullName evidence="2">Uncharacterized protein</fullName>
    </submittedName>
</protein>
<keyword evidence="3" id="KW-1185">Reference proteome</keyword>
<keyword evidence="1" id="KW-1133">Transmembrane helix</keyword>
<sequence length="717" mass="82203">MMSFNRCFKCATIVYDRGKGYLNFDDAYSLAFDTHSSRVIILIRWIFLDAHNANLVFVILAEFGHCLDFLFKYSHMLMLVKNGEENLVAGFSKRTRFLFLLWAAVVSLNKTYKWYAHVMGMKRVESFFLHLKCALLEVIERQNGDMHQLILHQFQQFSVLRFSVHIYVSTRFYLARIMIDSCQHIPSLTSEIYDSFMIQKGVRQFILSSLHLSSFSCYFSILGRGLSVHYLIPAPKVYSSCLLPVGIIMVTQIFLVEFQILKMLLWIGYLTWKFILVPPWLSSVTYVSGVANHFISVVCKLLQWECNWLSTGIQNVDIHLLVAIFSSQLDTSQKSTPSSFFIIIYAANFFRLFIFWVRIPPAVRGGEAFCVGISLRLFFLTLYLSTKELPPRVSIIFAKFLEFSSLFLFDRGKAITMYEHHTTQLVDVLGVEVLKGSTGKVFLFEANCLLMVVVPLMEHEWSPTKLQQNLQWQLHALSAQQCNPATTKVNDHVTSDMVPANLKQHLKRKLHVVPFQNYPSAPDTGNGREILQENLLTTSKILKTAYTKHYSAEAIAWGYFRWKFRLVSPGWWRVTNAGQSFISMEGLAENWNSMSYLFYQDTVLSLIAVTLMRSSLSSTSLLNVKKGNASIIGIFSLGHAQTAYLCCCRLLWRVFPPIHGCIQLDFSRGLLLVQFILLVIQNFSVLVLLVSLQREISVLLMGVWSASTVTWINMDFT</sequence>
<feature type="transmembrane region" description="Helical" evidence="1">
    <location>
        <begin position="669"/>
        <end position="690"/>
    </location>
</feature>
<dbReference type="Proteomes" id="UP000316621">
    <property type="component" value="Chromosome 6"/>
</dbReference>
<gene>
    <name evidence="2" type="ORF">C5167_011487</name>
</gene>